<dbReference type="GO" id="GO:0140664">
    <property type="term" value="F:ATP-dependent DNA damage sensor activity"/>
    <property type="evidence" value="ECO:0007669"/>
    <property type="project" value="InterPro"/>
</dbReference>
<evidence type="ECO:0000256" key="10">
    <source>
        <dbReference type="RuleBase" id="RU003756"/>
    </source>
</evidence>
<organism evidence="13 14">
    <name type="scientific">Salisediminibacterium halotolerans</name>
    <dbReference type="NCBI Taxonomy" id="517425"/>
    <lineage>
        <taxon>Bacteria</taxon>
        <taxon>Bacillati</taxon>
        <taxon>Bacillota</taxon>
        <taxon>Bacilli</taxon>
        <taxon>Bacillales</taxon>
        <taxon>Bacillaceae</taxon>
        <taxon>Salisediminibacterium</taxon>
    </lineage>
</organism>
<dbReference type="InterPro" id="IPR007860">
    <property type="entry name" value="DNA_mmatch_repair_MutS_con_dom"/>
</dbReference>
<dbReference type="EMBL" id="FOGV01000028">
    <property type="protein sequence ID" value="SES29492.1"/>
    <property type="molecule type" value="Genomic_DNA"/>
</dbReference>
<dbReference type="InterPro" id="IPR000432">
    <property type="entry name" value="DNA_mismatch_repair_MutS_C"/>
</dbReference>
<dbReference type="SUPFAM" id="SSF55271">
    <property type="entry name" value="DNA repair protein MutS, domain I"/>
    <property type="match status" value="1"/>
</dbReference>
<dbReference type="HAMAP" id="MF_00096">
    <property type="entry name" value="MutS"/>
    <property type="match status" value="1"/>
</dbReference>
<evidence type="ECO:0000256" key="1">
    <source>
        <dbReference type="ARBA" id="ARBA00006271"/>
    </source>
</evidence>
<dbReference type="SMART" id="SM00534">
    <property type="entry name" value="MUTSac"/>
    <property type="match status" value="1"/>
</dbReference>
<evidence type="ECO:0000256" key="9">
    <source>
        <dbReference type="HAMAP-Rule" id="MF_00096"/>
    </source>
</evidence>
<dbReference type="InterPro" id="IPR027417">
    <property type="entry name" value="P-loop_NTPase"/>
</dbReference>
<accession>A0A1H9W6E0</accession>
<dbReference type="InterPro" id="IPR017261">
    <property type="entry name" value="DNA_mismatch_repair_MutS/MSH"/>
</dbReference>
<comment type="caution">
    <text evidence="13">The sequence shown here is derived from an EMBL/GenBank/DDBJ whole genome shotgun (WGS) entry which is preliminary data.</text>
</comment>
<evidence type="ECO:0000259" key="12">
    <source>
        <dbReference type="PROSITE" id="PS00486"/>
    </source>
</evidence>
<dbReference type="InterPro" id="IPR007695">
    <property type="entry name" value="DNA_mismatch_repair_MutS-lik_N"/>
</dbReference>
<dbReference type="Gene3D" id="1.10.1420.10">
    <property type="match status" value="2"/>
</dbReference>
<reference evidence="14" key="1">
    <citation type="submission" date="2016-10" db="EMBL/GenBank/DDBJ databases">
        <authorList>
            <person name="de Groot N.N."/>
        </authorList>
    </citation>
    <scope>NUCLEOTIDE SEQUENCE [LARGE SCALE GENOMIC DNA]</scope>
    <source>
        <strain evidence="14">10nlg</strain>
    </source>
</reference>
<dbReference type="NCBIfam" id="NF003810">
    <property type="entry name" value="PRK05399.1"/>
    <property type="match status" value="1"/>
</dbReference>
<dbReference type="SMART" id="SM00533">
    <property type="entry name" value="MUTSd"/>
    <property type="match status" value="1"/>
</dbReference>
<dbReference type="OrthoDB" id="9802448at2"/>
<dbReference type="STRING" id="1464123.SAMN05444126_12826"/>
<dbReference type="RefSeq" id="WP_093074429.1">
    <property type="nucleotide sequence ID" value="NZ_FOGV01000028.1"/>
</dbReference>
<evidence type="ECO:0000256" key="6">
    <source>
        <dbReference type="ARBA" id="ARBA00023125"/>
    </source>
</evidence>
<evidence type="ECO:0000256" key="7">
    <source>
        <dbReference type="ARBA" id="ARBA00023204"/>
    </source>
</evidence>
<dbReference type="InterPro" id="IPR005748">
    <property type="entry name" value="DNA_mismatch_repair_MutS"/>
</dbReference>
<feature type="binding site" evidence="9">
    <location>
        <begin position="599"/>
        <end position="606"/>
    </location>
    <ligand>
        <name>ATP</name>
        <dbReference type="ChEBI" id="CHEBI:30616"/>
    </ligand>
</feature>
<dbReference type="Pfam" id="PF05190">
    <property type="entry name" value="MutS_IV"/>
    <property type="match status" value="1"/>
</dbReference>
<keyword evidence="3 9" id="KW-0547">Nucleotide-binding</keyword>
<evidence type="ECO:0000256" key="5">
    <source>
        <dbReference type="ARBA" id="ARBA00022840"/>
    </source>
</evidence>
<keyword evidence="6 9" id="KW-0238">DNA-binding</keyword>
<dbReference type="GO" id="GO:0006298">
    <property type="term" value="P:mismatch repair"/>
    <property type="evidence" value="ECO:0007669"/>
    <property type="project" value="UniProtKB-UniRule"/>
</dbReference>
<keyword evidence="7 9" id="KW-0234">DNA repair</keyword>
<dbReference type="PANTHER" id="PTHR11361">
    <property type="entry name" value="DNA MISMATCH REPAIR PROTEIN MUTS FAMILY MEMBER"/>
    <property type="match status" value="1"/>
</dbReference>
<dbReference type="Proteomes" id="UP000199318">
    <property type="component" value="Unassembled WGS sequence"/>
</dbReference>
<evidence type="ECO:0000313" key="13">
    <source>
        <dbReference type="EMBL" id="SES29492.1"/>
    </source>
</evidence>
<dbReference type="NCBIfam" id="TIGR01070">
    <property type="entry name" value="mutS1"/>
    <property type="match status" value="1"/>
</dbReference>
<dbReference type="GO" id="GO:0030983">
    <property type="term" value="F:mismatched DNA binding"/>
    <property type="evidence" value="ECO:0007669"/>
    <property type="project" value="InterPro"/>
</dbReference>
<feature type="domain" description="DNA mismatch repair proteins mutS family" evidence="12">
    <location>
        <begin position="673"/>
        <end position="689"/>
    </location>
</feature>
<dbReference type="InterPro" id="IPR036678">
    <property type="entry name" value="MutS_con_dom_sf"/>
</dbReference>
<keyword evidence="11" id="KW-0175">Coiled coil</keyword>
<gene>
    <name evidence="9" type="primary">mutS</name>
    <name evidence="13" type="ORF">SAMN05444126_12826</name>
</gene>
<dbReference type="AlphaFoldDB" id="A0A1H9W6E0"/>
<dbReference type="Pfam" id="PF00488">
    <property type="entry name" value="MutS_V"/>
    <property type="match status" value="1"/>
</dbReference>
<dbReference type="Gene3D" id="3.30.420.110">
    <property type="entry name" value="MutS, connector domain"/>
    <property type="match status" value="1"/>
</dbReference>
<proteinExistence type="inferred from homology"/>
<evidence type="ECO:0000256" key="2">
    <source>
        <dbReference type="ARBA" id="ARBA00021982"/>
    </source>
</evidence>
<dbReference type="PROSITE" id="PS00486">
    <property type="entry name" value="DNA_MISMATCH_REPAIR_2"/>
    <property type="match status" value="1"/>
</dbReference>
<dbReference type="Gene3D" id="3.40.50.300">
    <property type="entry name" value="P-loop containing nucleotide triphosphate hydrolases"/>
    <property type="match status" value="1"/>
</dbReference>
<evidence type="ECO:0000256" key="8">
    <source>
        <dbReference type="ARBA" id="ARBA00024647"/>
    </source>
</evidence>
<dbReference type="CDD" id="cd03284">
    <property type="entry name" value="ABC_MutS1"/>
    <property type="match status" value="1"/>
</dbReference>
<sequence>MATTPMMEQYLQIKEEYQDAFLFFRLGDFYELFHDDALLAAKELEITLTGRGKGEEKIPMCGVPHHSSKQYIATLIDKGYKVAICEQTEDPAQAKGVVKRDVVQVITPGTVMETNDLGAKENNYIAAVCEDGSGHFAMAAADTTTGEMFVTKLESYSALVSEAFGYRPKEIVVADSLSKTRQAQLETDLAVTLSYADAAEDRCEENLSDPALQNASGLLVGYLNYTMKRSLDHLQEPKFYLPQEFMTIDLHSKRNLELSETLRDKTKKGSLLGVLDRTSTAMGGRLLKHWLEKPLVNETSINERHSLVAALIEQFFTRETLKEQLRGVYDLERLAGRVAFGNVNGRDLLQLKQSLGCIPEMLETMRSLNHPGADQMIADADDARPLKELLEQAIHENCPVSITEGNVIKDGYSEQLDRYRDAMTNGRTWIASLERQEREITGIKSLKVGFNKVFGYYIEVTRANLPYLPEGRYERKQTLANAERYITEELKEKERTILEAEEKSEKLEHELFLDIRERVKAYIQPLQDLARIISTFDVLTSFADVSEDRRFVRPSFNQAGRLDVSSARHPVVETMIDQGKYVPNDICMNGSREMLLITGPNMSGKSTYMRQLALIAIMAQAGCCVPADKADLPIFDQIFTRIGAADDLSQGQSTFMVEMIETQHAVNNATENSLILLDEIGRGTSTYDGMSLAQSIIEYIHSHVRAKTLFSTHYHELTHLAGKLDRLENVHVRAKEEDGNVVFLHQVMDGPADRSYGIYVAQLADLPDEIISRAKHILAEFENGAGGEGTEEQTNEQKADQIPLFQIEQGNSEEELPAHLAEIKAEIARFNLLQTTPLEAMQLLERLQQKLTDS</sequence>
<comment type="function">
    <text evidence="8 9">This protein is involved in the repair of mismatches in DNA. It is possible that it carries out the mismatch recognition step. This protein has a weak ATPase activity.</text>
</comment>
<feature type="coiled-coil region" evidence="11">
    <location>
        <begin position="483"/>
        <end position="510"/>
    </location>
</feature>
<protein>
    <recommendedName>
        <fullName evidence="2 9">DNA mismatch repair protein MutS</fullName>
    </recommendedName>
</protein>
<dbReference type="Pfam" id="PF05192">
    <property type="entry name" value="MutS_III"/>
    <property type="match status" value="1"/>
</dbReference>
<dbReference type="Pfam" id="PF01624">
    <property type="entry name" value="MutS_I"/>
    <property type="match status" value="1"/>
</dbReference>
<keyword evidence="5 9" id="KW-0067">ATP-binding</keyword>
<comment type="similarity">
    <text evidence="1 9 10">Belongs to the DNA mismatch repair MutS family.</text>
</comment>
<dbReference type="InterPro" id="IPR007861">
    <property type="entry name" value="DNA_mismatch_repair_MutS_clamp"/>
</dbReference>
<dbReference type="PIRSF" id="PIRSF037677">
    <property type="entry name" value="DNA_mis_repair_Msh6"/>
    <property type="match status" value="1"/>
</dbReference>
<dbReference type="InterPro" id="IPR036187">
    <property type="entry name" value="DNA_mismatch_repair_MutS_sf"/>
</dbReference>
<dbReference type="SUPFAM" id="SSF53150">
    <property type="entry name" value="DNA repair protein MutS, domain II"/>
    <property type="match status" value="1"/>
</dbReference>
<dbReference type="InterPro" id="IPR045076">
    <property type="entry name" value="MutS"/>
</dbReference>
<dbReference type="FunFam" id="1.10.1420.10:FF:000007">
    <property type="entry name" value="DNA mismatch repair protein MutS"/>
    <property type="match status" value="1"/>
</dbReference>
<evidence type="ECO:0000256" key="4">
    <source>
        <dbReference type="ARBA" id="ARBA00022763"/>
    </source>
</evidence>
<dbReference type="FunFam" id="3.40.50.300:FF:000870">
    <property type="entry name" value="MutS protein homolog 4"/>
    <property type="match status" value="1"/>
</dbReference>
<dbReference type="FunFam" id="3.40.1170.10:FF:000001">
    <property type="entry name" value="DNA mismatch repair protein MutS"/>
    <property type="match status" value="1"/>
</dbReference>
<evidence type="ECO:0000256" key="3">
    <source>
        <dbReference type="ARBA" id="ARBA00022741"/>
    </source>
</evidence>
<dbReference type="PANTHER" id="PTHR11361:SF34">
    <property type="entry name" value="DNA MISMATCH REPAIR PROTEIN MSH1, MITOCHONDRIAL"/>
    <property type="match status" value="1"/>
</dbReference>
<name>A0A1H9W6E0_9BACI</name>
<keyword evidence="14" id="KW-1185">Reference proteome</keyword>
<dbReference type="GO" id="GO:0003684">
    <property type="term" value="F:damaged DNA binding"/>
    <property type="evidence" value="ECO:0007669"/>
    <property type="project" value="UniProtKB-UniRule"/>
</dbReference>
<dbReference type="SUPFAM" id="SSF48334">
    <property type="entry name" value="DNA repair protein MutS, domain III"/>
    <property type="match status" value="1"/>
</dbReference>
<dbReference type="SUPFAM" id="SSF52540">
    <property type="entry name" value="P-loop containing nucleoside triphosphate hydrolases"/>
    <property type="match status" value="1"/>
</dbReference>
<evidence type="ECO:0000256" key="11">
    <source>
        <dbReference type="SAM" id="Coils"/>
    </source>
</evidence>
<dbReference type="GO" id="GO:0005829">
    <property type="term" value="C:cytosol"/>
    <property type="evidence" value="ECO:0007669"/>
    <property type="project" value="TreeGrafter"/>
</dbReference>
<dbReference type="Pfam" id="PF05188">
    <property type="entry name" value="MutS_II"/>
    <property type="match status" value="1"/>
</dbReference>
<keyword evidence="4 9" id="KW-0227">DNA damage</keyword>
<evidence type="ECO:0000313" key="14">
    <source>
        <dbReference type="Proteomes" id="UP000199318"/>
    </source>
</evidence>
<dbReference type="GO" id="GO:0005524">
    <property type="term" value="F:ATP binding"/>
    <property type="evidence" value="ECO:0007669"/>
    <property type="project" value="UniProtKB-UniRule"/>
</dbReference>
<dbReference type="Gene3D" id="3.40.1170.10">
    <property type="entry name" value="DNA repair protein MutS, domain I"/>
    <property type="match status" value="1"/>
</dbReference>
<dbReference type="InterPro" id="IPR016151">
    <property type="entry name" value="DNA_mismatch_repair_MutS_N"/>
</dbReference>
<dbReference type="InterPro" id="IPR007696">
    <property type="entry name" value="DNA_mismatch_repair_MutS_core"/>
</dbReference>